<dbReference type="Gene3D" id="3.90.550.20">
    <property type="match status" value="1"/>
</dbReference>
<evidence type="ECO:0000313" key="3">
    <source>
        <dbReference type="Proteomes" id="UP000664534"/>
    </source>
</evidence>
<gene>
    <name evidence="2" type="ORF">IMSHALPRED_010955</name>
</gene>
<dbReference type="OrthoDB" id="5323479at2759"/>
<feature type="region of interest" description="Disordered" evidence="1">
    <location>
        <begin position="1"/>
        <end position="30"/>
    </location>
</feature>
<feature type="compositionally biased region" description="Polar residues" evidence="1">
    <location>
        <begin position="1"/>
        <end position="10"/>
    </location>
</feature>
<organism evidence="2 3">
    <name type="scientific">Imshaugia aleurites</name>
    <dbReference type="NCBI Taxonomy" id="172621"/>
    <lineage>
        <taxon>Eukaryota</taxon>
        <taxon>Fungi</taxon>
        <taxon>Dikarya</taxon>
        <taxon>Ascomycota</taxon>
        <taxon>Pezizomycotina</taxon>
        <taxon>Lecanoromycetes</taxon>
        <taxon>OSLEUM clade</taxon>
        <taxon>Lecanoromycetidae</taxon>
        <taxon>Lecanorales</taxon>
        <taxon>Lecanorineae</taxon>
        <taxon>Parmeliaceae</taxon>
        <taxon>Imshaugia</taxon>
    </lineage>
</organism>
<evidence type="ECO:0000313" key="2">
    <source>
        <dbReference type="EMBL" id="CAF9936925.1"/>
    </source>
</evidence>
<reference evidence="2" key="1">
    <citation type="submission" date="2021-03" db="EMBL/GenBank/DDBJ databases">
        <authorList>
            <person name="Tagirdzhanova G."/>
        </authorList>
    </citation>
    <scope>NUCLEOTIDE SEQUENCE</scope>
</reference>
<dbReference type="SUPFAM" id="SSF53448">
    <property type="entry name" value="Nucleotide-diphospho-sugar transferases"/>
    <property type="match status" value="1"/>
</dbReference>
<dbReference type="InterPro" id="IPR029044">
    <property type="entry name" value="Nucleotide-diphossugar_trans"/>
</dbReference>
<sequence length="364" mass="41535">MLPTVDTSSPAKVHAGSSAEPKTPTTKGRYDVPIPKDINYIWLGRTFEDFNKTAIHECLKNNPDYRVRLWLDDFSMLEMEGPYGLPRVFPPASLKIYSSGMKKAISSAHINTTFAMLVRAQIEYYKVRLKNQLRAHIPTIQKFREFLQLNKLHNVDILFLSDFYEALFHAEHQRNSESLCYPSLHPSSLSSRWENLGPEVRLLQWAFFERYRGNYVAASNLLRVQLLQTHPSIYVDHRITVPSIRDITGFRFALTVDLTASQNFLASAPKHPCLQYSRYCILQNYDALLKNDFKCVTLDYTTMEKPTDPADLNNPYITETYSLSGPGAFFKAMKDVAEGALGEDVDISRAAMKDIRVNTTAMKG</sequence>
<proteinExistence type="predicted"/>
<evidence type="ECO:0000256" key="1">
    <source>
        <dbReference type="SAM" id="MobiDB-lite"/>
    </source>
</evidence>
<dbReference type="Proteomes" id="UP000664534">
    <property type="component" value="Unassembled WGS sequence"/>
</dbReference>
<dbReference type="EMBL" id="CAJPDT010000095">
    <property type="protein sequence ID" value="CAF9936925.1"/>
    <property type="molecule type" value="Genomic_DNA"/>
</dbReference>
<comment type="caution">
    <text evidence="2">The sequence shown here is derived from an EMBL/GenBank/DDBJ whole genome shotgun (WGS) entry which is preliminary data.</text>
</comment>
<keyword evidence="3" id="KW-1185">Reference proteome</keyword>
<dbReference type="AlphaFoldDB" id="A0A8H3IWT1"/>
<accession>A0A8H3IWT1</accession>
<protein>
    <submittedName>
        <fullName evidence="2">Uncharacterized protein</fullName>
    </submittedName>
</protein>
<name>A0A8H3IWT1_9LECA</name>